<dbReference type="EMBL" id="JBHRYO010000002">
    <property type="protein sequence ID" value="MFC3758607.1"/>
    <property type="molecule type" value="Genomic_DNA"/>
</dbReference>
<evidence type="ECO:0000313" key="3">
    <source>
        <dbReference type="EMBL" id="MFC3758607.1"/>
    </source>
</evidence>
<comment type="caution">
    <text evidence="3">The sequence shown here is derived from an EMBL/GenBank/DDBJ whole genome shotgun (WGS) entry which is preliminary data.</text>
</comment>
<keyword evidence="4" id="KW-1185">Reference proteome</keyword>
<accession>A0ABV7Y1J1</accession>
<feature type="compositionally biased region" description="Basic and acidic residues" evidence="1">
    <location>
        <begin position="21"/>
        <end position="33"/>
    </location>
</feature>
<sequence length="203" mass="21950">MKKTILIIVAIAAITACNKKETTTVDHSADHSEMSAPVDSGAMPGDSLSTSQTSSEATSLNDQDRKFADAAAKGGMMEVMAGKLASQNATNSAVKKLGEMMVKDHTKANEELQQWASKTAYTLPTGLDADQQKTYDDLKAKKGADFDRIYTDMMVKDHEKTIADFKKEAADGSESSLKNFATKTLPTLDHHLMESKKAKDAVK</sequence>
<proteinExistence type="predicted"/>
<dbReference type="InterPro" id="IPR012347">
    <property type="entry name" value="Ferritin-like"/>
</dbReference>
<dbReference type="Gene3D" id="1.20.1260.10">
    <property type="match status" value="1"/>
</dbReference>
<name>A0ABV7Y1J1_9FLAO</name>
<protein>
    <submittedName>
        <fullName evidence="3">DUF4142 domain-containing protein</fullName>
    </submittedName>
</protein>
<feature type="region of interest" description="Disordered" evidence="1">
    <location>
        <begin position="21"/>
        <end position="64"/>
    </location>
</feature>
<dbReference type="PROSITE" id="PS51257">
    <property type="entry name" value="PROKAR_LIPOPROTEIN"/>
    <property type="match status" value="1"/>
</dbReference>
<evidence type="ECO:0000313" key="4">
    <source>
        <dbReference type="Proteomes" id="UP001595735"/>
    </source>
</evidence>
<dbReference type="InterPro" id="IPR025419">
    <property type="entry name" value="DUF4142"/>
</dbReference>
<evidence type="ECO:0000259" key="2">
    <source>
        <dbReference type="Pfam" id="PF13628"/>
    </source>
</evidence>
<evidence type="ECO:0000256" key="1">
    <source>
        <dbReference type="SAM" id="MobiDB-lite"/>
    </source>
</evidence>
<dbReference type="Pfam" id="PF13628">
    <property type="entry name" value="DUF4142"/>
    <property type="match status" value="1"/>
</dbReference>
<dbReference type="PANTHER" id="PTHR38593">
    <property type="entry name" value="BLR2558 PROTEIN"/>
    <property type="match status" value="1"/>
</dbReference>
<dbReference type="PANTHER" id="PTHR38593:SF1">
    <property type="entry name" value="BLR2558 PROTEIN"/>
    <property type="match status" value="1"/>
</dbReference>
<dbReference type="Proteomes" id="UP001595735">
    <property type="component" value="Unassembled WGS sequence"/>
</dbReference>
<dbReference type="RefSeq" id="WP_290300593.1">
    <property type="nucleotide sequence ID" value="NZ_JAUFQR010000001.1"/>
</dbReference>
<reference evidence="4" key="1">
    <citation type="journal article" date="2019" name="Int. J. Syst. Evol. Microbiol.">
        <title>The Global Catalogue of Microorganisms (GCM) 10K type strain sequencing project: providing services to taxonomists for standard genome sequencing and annotation.</title>
        <authorList>
            <consortium name="The Broad Institute Genomics Platform"/>
            <consortium name="The Broad Institute Genome Sequencing Center for Infectious Disease"/>
            <person name="Wu L."/>
            <person name="Ma J."/>
        </authorList>
    </citation>
    <scope>NUCLEOTIDE SEQUENCE [LARGE SCALE GENOMIC DNA]</scope>
    <source>
        <strain evidence="4">CECT 7798</strain>
    </source>
</reference>
<feature type="compositionally biased region" description="Polar residues" evidence="1">
    <location>
        <begin position="47"/>
        <end position="61"/>
    </location>
</feature>
<organism evidence="3 4">
    <name type="scientific">Chryseobacterium tructae</name>
    <dbReference type="NCBI Taxonomy" id="1037380"/>
    <lineage>
        <taxon>Bacteria</taxon>
        <taxon>Pseudomonadati</taxon>
        <taxon>Bacteroidota</taxon>
        <taxon>Flavobacteriia</taxon>
        <taxon>Flavobacteriales</taxon>
        <taxon>Weeksellaceae</taxon>
        <taxon>Chryseobacterium group</taxon>
        <taxon>Chryseobacterium</taxon>
    </lineage>
</organism>
<feature type="domain" description="DUF4142" evidence="2">
    <location>
        <begin position="63"/>
        <end position="196"/>
    </location>
</feature>
<gene>
    <name evidence="3" type="ORF">ACFONJ_21710</name>
</gene>